<comment type="subcellular location">
    <subcellularLocation>
        <location evidence="5">Cell inner membrane</location>
        <topology evidence="5">Multi-pass membrane protein</topology>
    </subcellularLocation>
    <subcellularLocation>
        <location evidence="1">Membrane</location>
        <topology evidence="1">Multi-pass membrane protein</topology>
    </subcellularLocation>
</comment>
<dbReference type="PROSITE" id="PS51012">
    <property type="entry name" value="ABC_TM2"/>
    <property type="match status" value="1"/>
</dbReference>
<dbReference type="Proteomes" id="UP000253061">
    <property type="component" value="Unassembled WGS sequence"/>
</dbReference>
<feature type="transmembrane region" description="Helical" evidence="5">
    <location>
        <begin position="152"/>
        <end position="177"/>
    </location>
</feature>
<feature type="transmembrane region" description="Helical" evidence="5">
    <location>
        <begin position="66"/>
        <end position="85"/>
    </location>
</feature>
<evidence type="ECO:0000313" key="8">
    <source>
        <dbReference type="Proteomes" id="UP000253061"/>
    </source>
</evidence>
<evidence type="ECO:0000256" key="5">
    <source>
        <dbReference type="RuleBase" id="RU361157"/>
    </source>
</evidence>
<keyword evidence="2 5" id="KW-0812">Transmembrane</keyword>
<dbReference type="InterPro" id="IPR000412">
    <property type="entry name" value="ABC_2_transport"/>
</dbReference>
<dbReference type="Pfam" id="PF01061">
    <property type="entry name" value="ABC2_membrane"/>
    <property type="match status" value="1"/>
</dbReference>
<dbReference type="InterPro" id="IPR052522">
    <property type="entry name" value="ABC-2_transport_permease"/>
</dbReference>
<comment type="caution">
    <text evidence="5">Lacks conserved residue(s) required for the propagation of feature annotation.</text>
</comment>
<keyword evidence="4 5" id="KW-0472">Membrane</keyword>
<feature type="transmembrane region" description="Helical" evidence="5">
    <location>
        <begin position="237"/>
        <end position="258"/>
    </location>
</feature>
<feature type="transmembrane region" description="Helical" evidence="5">
    <location>
        <begin position="36"/>
        <end position="59"/>
    </location>
</feature>
<evidence type="ECO:0000256" key="2">
    <source>
        <dbReference type="ARBA" id="ARBA00022692"/>
    </source>
</evidence>
<dbReference type="PANTHER" id="PTHR43332">
    <property type="entry name" value="INNER MEMBRANE TRANSPORT PERMEASE YADH-RELATED"/>
    <property type="match status" value="1"/>
</dbReference>
<comment type="similarity">
    <text evidence="5">Belongs to the ABC-2 integral membrane protein family.</text>
</comment>
<accession>A0A367VFF8</accession>
<keyword evidence="3 5" id="KW-1133">Transmembrane helix</keyword>
<evidence type="ECO:0000256" key="1">
    <source>
        <dbReference type="ARBA" id="ARBA00004141"/>
    </source>
</evidence>
<organism evidence="7 8">
    <name type="scientific">Thalassospira profundimaris</name>
    <dbReference type="NCBI Taxonomy" id="502049"/>
    <lineage>
        <taxon>Bacteria</taxon>
        <taxon>Pseudomonadati</taxon>
        <taxon>Pseudomonadota</taxon>
        <taxon>Alphaproteobacteria</taxon>
        <taxon>Rhodospirillales</taxon>
        <taxon>Thalassospiraceae</taxon>
        <taxon>Thalassospira</taxon>
    </lineage>
</organism>
<sequence>MNESEQPALAPRHMGAVNWLGLWTLYAKEVRRFLNVYLQTVAAPVVTSLLFLAVFLLALGRAVETVNGIAFATFLAPGLIMMTMVQNAFANTSSSITIAKVQGNIVDILMPPLSPGEMVAGFAFGAVTRGVVVGVVTAIFMSFFVDVAIHNIWAILYFGFSASLMLSLLGIAGGVWAEKFDHIAVVTNFVVTPLSFLSGTFYSAESLPEAGQVLVHFNPFFYMIDGFRYGFTGISDGTIMTGVVVLAAVNAALWMLCYRMIKSGYKLKA</sequence>
<evidence type="ECO:0000256" key="3">
    <source>
        <dbReference type="ARBA" id="ARBA00022989"/>
    </source>
</evidence>
<reference evidence="7 8" key="1">
    <citation type="submission" date="2014-07" db="EMBL/GenBank/DDBJ databases">
        <title>Draft genome sequence of Thalassospira profundimaris R8-17.</title>
        <authorList>
            <person name="Lai Q."/>
            <person name="Shao Z."/>
        </authorList>
    </citation>
    <scope>NUCLEOTIDE SEQUENCE [LARGE SCALE GENOMIC DNA]</scope>
    <source>
        <strain evidence="7 8">R8-17</strain>
    </source>
</reference>
<proteinExistence type="inferred from homology"/>
<dbReference type="RefSeq" id="WP_062953622.1">
    <property type="nucleotide sequence ID" value="NZ_JPWB01000002.1"/>
</dbReference>
<dbReference type="InterPro" id="IPR013525">
    <property type="entry name" value="ABC2_TM"/>
</dbReference>
<dbReference type="InterPro" id="IPR047817">
    <property type="entry name" value="ABC2_TM_bact-type"/>
</dbReference>
<evidence type="ECO:0000259" key="6">
    <source>
        <dbReference type="PROSITE" id="PS51012"/>
    </source>
</evidence>
<evidence type="ECO:0000313" key="7">
    <source>
        <dbReference type="EMBL" id="RCK23954.1"/>
    </source>
</evidence>
<feature type="transmembrane region" description="Helical" evidence="5">
    <location>
        <begin position="119"/>
        <end position="145"/>
    </location>
</feature>
<gene>
    <name evidence="7" type="ORF">TH6_04325</name>
</gene>
<feature type="domain" description="ABC transmembrane type-2" evidence="6">
    <location>
        <begin position="35"/>
        <end position="264"/>
    </location>
</feature>
<dbReference type="PIRSF" id="PIRSF006648">
    <property type="entry name" value="DrrB"/>
    <property type="match status" value="1"/>
</dbReference>
<dbReference type="GO" id="GO:0140359">
    <property type="term" value="F:ABC-type transporter activity"/>
    <property type="evidence" value="ECO:0007669"/>
    <property type="project" value="InterPro"/>
</dbReference>
<dbReference type="GO" id="GO:0043190">
    <property type="term" value="C:ATP-binding cassette (ABC) transporter complex"/>
    <property type="evidence" value="ECO:0007669"/>
    <property type="project" value="InterPro"/>
</dbReference>
<keyword evidence="5" id="KW-0813">Transport</keyword>
<comment type="caution">
    <text evidence="7">The sequence shown here is derived from an EMBL/GenBank/DDBJ whole genome shotgun (WGS) entry which is preliminary data.</text>
</comment>
<dbReference type="EMBL" id="JPWB01000002">
    <property type="protein sequence ID" value="RCK23954.1"/>
    <property type="molecule type" value="Genomic_DNA"/>
</dbReference>
<evidence type="ECO:0000256" key="4">
    <source>
        <dbReference type="ARBA" id="ARBA00023136"/>
    </source>
</evidence>
<protein>
    <recommendedName>
        <fullName evidence="5">Transport permease protein</fullName>
    </recommendedName>
</protein>
<name>A0A367VFF8_9PROT</name>
<dbReference type="PANTHER" id="PTHR43332:SF2">
    <property type="entry name" value="INNER MEMBRANE TRANSPORT PERMEASE YADH"/>
    <property type="match status" value="1"/>
</dbReference>
<dbReference type="AlphaFoldDB" id="A0A367VFF8"/>
<keyword evidence="5" id="KW-1003">Cell membrane</keyword>
<dbReference type="PRINTS" id="PR00164">
    <property type="entry name" value="ABC2TRNSPORT"/>
</dbReference>